<comment type="caution">
    <text evidence="8">The sequence shown here is derived from an EMBL/GenBank/DDBJ whole genome shotgun (WGS) entry which is preliminary data.</text>
</comment>
<evidence type="ECO:0000313" key="8">
    <source>
        <dbReference type="EMBL" id="TQV80677.1"/>
    </source>
</evidence>
<dbReference type="PRINTS" id="PR00344">
    <property type="entry name" value="BCTRLSENSOR"/>
</dbReference>
<dbReference type="Pfam" id="PF00512">
    <property type="entry name" value="HisKA"/>
    <property type="match status" value="1"/>
</dbReference>
<dbReference type="PANTHER" id="PTHR43047:SF72">
    <property type="entry name" value="OSMOSENSING HISTIDINE PROTEIN KINASE SLN1"/>
    <property type="match status" value="1"/>
</dbReference>
<feature type="transmembrane region" description="Helical" evidence="6">
    <location>
        <begin position="17"/>
        <end position="35"/>
    </location>
</feature>
<keyword evidence="9" id="KW-1185">Reference proteome</keyword>
<evidence type="ECO:0000256" key="5">
    <source>
        <dbReference type="ARBA" id="ARBA00022777"/>
    </source>
</evidence>
<dbReference type="Gene3D" id="3.30.565.10">
    <property type="entry name" value="Histidine kinase-like ATPase, C-terminal domain"/>
    <property type="match status" value="1"/>
</dbReference>
<sequence length="501" mass="55440">MTQRHRVFLYLLRYPKSILFAYVVLAAAILASVLIQGSRHIRSEVAVAMASTYADSITTFREYYSSVVVTRANQSGVMASHRYLEETDSIPNPATLAIELGRELSSRRLETGFRFYSDYPFVTREDGGPRDEFERTALEALSKGGEGSYTQLTTIDQKDVLRHAVPVTMTESCVACHNSHEDSPKTDWQVGDIRGVQSVALFLPPIDPFGNSGYYLMLLGSVGAILCVLGFLYLKVQRFVRDEQRLADRQEAEKHILAKEKQAAEEANASKTVFLSNVSHELRTPLNAIIGFSEMIKTQALGTIDKPRYIEYASDIHQSGQHLLALINDLLDMNRIEAGEFELHKQDLDVDKLTVECCDLIRGEAEKAGVALKREVDPNLPPIESDPRVIKQIILNMLSNAVKFTPADGLVTLRISCDESNQLVIEVKDTGIGIAREDLEKIMKPFGQIRNGLSSKYRGSGLGLPLIAEFTKLLGGDFQLQSEPGLGTEVKISLASSAVAN</sequence>
<dbReference type="InterPro" id="IPR004358">
    <property type="entry name" value="Sig_transdc_His_kin-like_C"/>
</dbReference>
<keyword evidence="6" id="KW-0812">Transmembrane</keyword>
<dbReference type="PROSITE" id="PS50109">
    <property type="entry name" value="HIS_KIN"/>
    <property type="match status" value="1"/>
</dbReference>
<dbReference type="EC" id="2.7.13.3" evidence="2"/>
<keyword evidence="6" id="KW-0472">Membrane</keyword>
<dbReference type="OrthoDB" id="9768069at2"/>
<dbReference type="InterPro" id="IPR003661">
    <property type="entry name" value="HisK_dim/P_dom"/>
</dbReference>
<dbReference type="InterPro" id="IPR005467">
    <property type="entry name" value="His_kinase_dom"/>
</dbReference>
<feature type="domain" description="Histidine kinase" evidence="7">
    <location>
        <begin position="277"/>
        <end position="498"/>
    </location>
</feature>
<feature type="transmembrane region" description="Helical" evidence="6">
    <location>
        <begin position="214"/>
        <end position="234"/>
    </location>
</feature>
<evidence type="ECO:0000313" key="9">
    <source>
        <dbReference type="Proteomes" id="UP000315252"/>
    </source>
</evidence>
<dbReference type="SUPFAM" id="SSF47384">
    <property type="entry name" value="Homodimeric domain of signal transducing histidine kinase"/>
    <property type="match status" value="1"/>
</dbReference>
<evidence type="ECO:0000256" key="6">
    <source>
        <dbReference type="SAM" id="Phobius"/>
    </source>
</evidence>
<dbReference type="Pfam" id="PF02518">
    <property type="entry name" value="HATPase_c"/>
    <property type="match status" value="1"/>
</dbReference>
<keyword evidence="6" id="KW-1133">Transmembrane helix</keyword>
<dbReference type="SUPFAM" id="SSF55874">
    <property type="entry name" value="ATPase domain of HSP90 chaperone/DNA topoisomerase II/histidine kinase"/>
    <property type="match status" value="1"/>
</dbReference>
<accession>A0A545TTX5</accession>
<gene>
    <name evidence="8" type="ORF">FKG95_11005</name>
</gene>
<keyword evidence="4" id="KW-0808">Transferase</keyword>
<dbReference type="EMBL" id="VHSH01000003">
    <property type="protein sequence ID" value="TQV80677.1"/>
    <property type="molecule type" value="Genomic_DNA"/>
</dbReference>
<evidence type="ECO:0000256" key="3">
    <source>
        <dbReference type="ARBA" id="ARBA00022553"/>
    </source>
</evidence>
<keyword evidence="3" id="KW-0597">Phosphoprotein</keyword>
<dbReference type="InterPro" id="IPR021796">
    <property type="entry name" value="Tll0287-like_dom"/>
</dbReference>
<dbReference type="GO" id="GO:0000155">
    <property type="term" value="F:phosphorelay sensor kinase activity"/>
    <property type="evidence" value="ECO:0007669"/>
    <property type="project" value="InterPro"/>
</dbReference>
<comment type="catalytic activity">
    <reaction evidence="1">
        <text>ATP + protein L-histidine = ADP + protein N-phospho-L-histidine.</text>
        <dbReference type="EC" id="2.7.13.3"/>
    </reaction>
</comment>
<proteinExistence type="predicted"/>
<name>A0A545TTX5_9PROT</name>
<dbReference type="GO" id="GO:0005886">
    <property type="term" value="C:plasma membrane"/>
    <property type="evidence" value="ECO:0007669"/>
    <property type="project" value="TreeGrafter"/>
</dbReference>
<dbReference type="Gene3D" id="1.10.287.130">
    <property type="match status" value="1"/>
</dbReference>
<dbReference type="Proteomes" id="UP000315252">
    <property type="component" value="Unassembled WGS sequence"/>
</dbReference>
<dbReference type="CDD" id="cd00082">
    <property type="entry name" value="HisKA"/>
    <property type="match status" value="1"/>
</dbReference>
<dbReference type="AlphaFoldDB" id="A0A545TTX5"/>
<dbReference type="InterPro" id="IPR036890">
    <property type="entry name" value="HATPase_C_sf"/>
</dbReference>
<evidence type="ECO:0000256" key="1">
    <source>
        <dbReference type="ARBA" id="ARBA00000085"/>
    </source>
</evidence>
<evidence type="ECO:0000259" key="7">
    <source>
        <dbReference type="PROSITE" id="PS50109"/>
    </source>
</evidence>
<reference evidence="8 9" key="1">
    <citation type="submission" date="2019-06" db="EMBL/GenBank/DDBJ databases">
        <title>Whole genome sequence for Rhodospirillaceae sp. R148.</title>
        <authorList>
            <person name="Wang G."/>
        </authorList>
    </citation>
    <scope>NUCLEOTIDE SEQUENCE [LARGE SCALE GENOMIC DNA]</scope>
    <source>
        <strain evidence="8 9">R148</strain>
    </source>
</reference>
<keyword evidence="5" id="KW-0418">Kinase</keyword>
<dbReference type="CDD" id="cd16922">
    <property type="entry name" value="HATPase_EvgS-ArcB-TorS-like"/>
    <property type="match status" value="1"/>
</dbReference>
<organism evidence="8 9">
    <name type="scientific">Denitrobaculum tricleocarpae</name>
    <dbReference type="NCBI Taxonomy" id="2591009"/>
    <lineage>
        <taxon>Bacteria</taxon>
        <taxon>Pseudomonadati</taxon>
        <taxon>Pseudomonadota</taxon>
        <taxon>Alphaproteobacteria</taxon>
        <taxon>Rhodospirillales</taxon>
        <taxon>Rhodospirillaceae</taxon>
        <taxon>Denitrobaculum</taxon>
    </lineage>
</organism>
<dbReference type="Pfam" id="PF11845">
    <property type="entry name" value="Tll0287-like"/>
    <property type="match status" value="1"/>
</dbReference>
<dbReference type="GO" id="GO:0009927">
    <property type="term" value="F:histidine phosphotransfer kinase activity"/>
    <property type="evidence" value="ECO:0007669"/>
    <property type="project" value="TreeGrafter"/>
</dbReference>
<evidence type="ECO:0000256" key="4">
    <source>
        <dbReference type="ARBA" id="ARBA00022679"/>
    </source>
</evidence>
<evidence type="ECO:0000256" key="2">
    <source>
        <dbReference type="ARBA" id="ARBA00012438"/>
    </source>
</evidence>
<dbReference type="InterPro" id="IPR036097">
    <property type="entry name" value="HisK_dim/P_sf"/>
</dbReference>
<dbReference type="InterPro" id="IPR003594">
    <property type="entry name" value="HATPase_dom"/>
</dbReference>
<dbReference type="SMART" id="SM00387">
    <property type="entry name" value="HATPase_c"/>
    <property type="match status" value="1"/>
</dbReference>
<dbReference type="PANTHER" id="PTHR43047">
    <property type="entry name" value="TWO-COMPONENT HISTIDINE PROTEIN KINASE"/>
    <property type="match status" value="1"/>
</dbReference>
<dbReference type="SMART" id="SM00388">
    <property type="entry name" value="HisKA"/>
    <property type="match status" value="1"/>
</dbReference>
<protein>
    <recommendedName>
        <fullName evidence="2">histidine kinase</fullName>
        <ecNumber evidence="2">2.7.13.3</ecNumber>
    </recommendedName>
</protein>